<protein>
    <recommendedName>
        <fullName evidence="4">DUF3949 domain-containing protein</fullName>
    </recommendedName>
</protein>
<keyword evidence="3" id="KW-1185">Reference proteome</keyword>
<reference evidence="3" key="1">
    <citation type="submission" date="2016-10" db="EMBL/GenBank/DDBJ databases">
        <authorList>
            <person name="Varghese N."/>
            <person name="Submissions S."/>
        </authorList>
    </citation>
    <scope>NUCLEOTIDE SEQUENCE [LARGE SCALE GENOMIC DNA]</scope>
    <source>
        <strain evidence="3">CGMCC 1.6199</strain>
    </source>
</reference>
<sequence length="82" mass="9842">MWTIFLMLISILVVVTAVMVPLQVRYLKAMKEEMKRKRLSQQEYFSKMPIQEEMLHATAQGNIFIIPANFIAWLWLKWKKEI</sequence>
<dbReference type="EMBL" id="FNHF01000004">
    <property type="protein sequence ID" value="SDM68513.1"/>
    <property type="molecule type" value="Genomic_DNA"/>
</dbReference>
<gene>
    <name evidence="2" type="ORF">SAMN05216244_3180</name>
</gene>
<dbReference type="OrthoDB" id="2640510at2"/>
<dbReference type="Pfam" id="PF13133">
    <property type="entry name" value="DUF3949"/>
    <property type="match status" value="1"/>
</dbReference>
<evidence type="ECO:0000256" key="1">
    <source>
        <dbReference type="SAM" id="Phobius"/>
    </source>
</evidence>
<dbReference type="InterPro" id="IPR025032">
    <property type="entry name" value="DUF3949"/>
</dbReference>
<organism evidence="2 3">
    <name type="scientific">Sediminibacillus halophilus</name>
    <dbReference type="NCBI Taxonomy" id="482461"/>
    <lineage>
        <taxon>Bacteria</taxon>
        <taxon>Bacillati</taxon>
        <taxon>Bacillota</taxon>
        <taxon>Bacilli</taxon>
        <taxon>Bacillales</taxon>
        <taxon>Bacillaceae</taxon>
        <taxon>Sediminibacillus</taxon>
    </lineage>
</organism>
<accession>A0A1G9V8U7</accession>
<evidence type="ECO:0008006" key="4">
    <source>
        <dbReference type="Google" id="ProtNLM"/>
    </source>
</evidence>
<keyword evidence="1" id="KW-0812">Transmembrane</keyword>
<feature type="transmembrane region" description="Helical" evidence="1">
    <location>
        <begin position="54"/>
        <end position="76"/>
    </location>
</feature>
<keyword evidence="1" id="KW-0472">Membrane</keyword>
<dbReference type="AlphaFoldDB" id="A0A1G9V8U7"/>
<keyword evidence="1" id="KW-1133">Transmembrane helix</keyword>
<dbReference type="RefSeq" id="WP_074600252.1">
    <property type="nucleotide sequence ID" value="NZ_FNHF01000004.1"/>
</dbReference>
<evidence type="ECO:0000313" key="3">
    <source>
        <dbReference type="Proteomes" id="UP000182347"/>
    </source>
</evidence>
<feature type="transmembrane region" description="Helical" evidence="1">
    <location>
        <begin position="6"/>
        <end position="27"/>
    </location>
</feature>
<name>A0A1G9V8U7_9BACI</name>
<evidence type="ECO:0000313" key="2">
    <source>
        <dbReference type="EMBL" id="SDM68513.1"/>
    </source>
</evidence>
<dbReference type="Proteomes" id="UP000182347">
    <property type="component" value="Unassembled WGS sequence"/>
</dbReference>
<proteinExistence type="predicted"/>